<dbReference type="AlphaFoldDB" id="A0A1I4NN31"/>
<dbReference type="OrthoDB" id="181419at2"/>
<evidence type="ECO:0000313" key="3">
    <source>
        <dbReference type="Proteomes" id="UP000199048"/>
    </source>
</evidence>
<evidence type="ECO:0000259" key="1">
    <source>
        <dbReference type="PROSITE" id="PS50042"/>
    </source>
</evidence>
<dbReference type="Pfam" id="PF00027">
    <property type="entry name" value="cNMP_binding"/>
    <property type="match status" value="1"/>
</dbReference>
<dbReference type="InterPro" id="IPR049817">
    <property type="entry name" value="Encap_f2b"/>
</dbReference>
<name>A0A1I4NN31_9HYPH</name>
<keyword evidence="3" id="KW-1185">Reference proteome</keyword>
<dbReference type="InterPro" id="IPR018490">
    <property type="entry name" value="cNMP-bd_dom_sf"/>
</dbReference>
<dbReference type="PROSITE" id="PS50042">
    <property type="entry name" value="CNMP_BINDING_3"/>
    <property type="match status" value="1"/>
</dbReference>
<dbReference type="STRING" id="582667.SAMN05192568_102191"/>
<proteinExistence type="predicted"/>
<dbReference type="NCBIfam" id="NF041163">
    <property type="entry name" value="encap_f2b"/>
    <property type="match status" value="1"/>
</dbReference>
<dbReference type="SUPFAM" id="SSF51206">
    <property type="entry name" value="cAMP-binding domain-like"/>
    <property type="match status" value="1"/>
</dbReference>
<dbReference type="SMART" id="SM00100">
    <property type="entry name" value="cNMP"/>
    <property type="match status" value="1"/>
</dbReference>
<dbReference type="CDD" id="cd00038">
    <property type="entry name" value="CAP_ED"/>
    <property type="match status" value="1"/>
</dbReference>
<dbReference type="RefSeq" id="WP_092043281.1">
    <property type="nucleotide sequence ID" value="NZ_FOTK01000021.1"/>
</dbReference>
<sequence length="463" mass="50406">MSGPGLSVSATAARNLATATVTSVQNAANTPRWLLRLLPFVDVAGGVYRVNRRAVVLARPGRVDFVTENKDRTIRSASLRAVPLFSRLGDAELAKIAERFTESKHKAGKIIHEEGAGARSLTVVADGTVELTFSGPYKGRLRQGLATRGDYFGDGDLLGAGAPAPAVKALSAVTLLTLDPDALENDEIRAKIAQYRDEQERLKGHTSSHGEQGIELLAVHTGEPRLPTTFVDYESHPREYHLSTIQTILNTHTRVTDLYSNEIDQLREQIRLTVDAVKEREEWELLNNSQFGLLNEVGPRQRIPTRGGPPTPDDLDELLTLVWKKPAFFVAHPRAIAAFGREATRRGVPPVVVHLFGAPFVTWRGVPLVPSDKLPIDIDPVTGAETTSILLLRVGEGEQGVVGLQKTGVTGEIEPGLSVRYAGTNDHSIASHLVTRYFSAAVLVEDAIARLDNVLLGNYHDYA</sequence>
<dbReference type="NCBIfam" id="NF041162">
    <property type="entry name" value="encap_f2a"/>
    <property type="match status" value="1"/>
</dbReference>
<dbReference type="InterPro" id="IPR000595">
    <property type="entry name" value="cNMP-bd_dom"/>
</dbReference>
<gene>
    <name evidence="2" type="ORF">SAMN05192568_102191</name>
</gene>
<accession>A0A1I4NN31</accession>
<dbReference type="EMBL" id="FOTK01000021">
    <property type="protein sequence ID" value="SFM16952.1"/>
    <property type="molecule type" value="Genomic_DNA"/>
</dbReference>
<dbReference type="Gene3D" id="2.60.120.10">
    <property type="entry name" value="Jelly Rolls"/>
    <property type="match status" value="1"/>
</dbReference>
<dbReference type="InterPro" id="IPR014710">
    <property type="entry name" value="RmlC-like_jellyroll"/>
</dbReference>
<dbReference type="Pfam" id="PF19307">
    <property type="entry name" value="SrpI-like"/>
    <property type="match status" value="1"/>
</dbReference>
<evidence type="ECO:0000313" key="2">
    <source>
        <dbReference type="EMBL" id="SFM16952.1"/>
    </source>
</evidence>
<feature type="domain" description="Cyclic nucleotide-binding" evidence="1">
    <location>
        <begin position="84"/>
        <end position="185"/>
    </location>
</feature>
<dbReference type="InterPro" id="IPR049822">
    <property type="entry name" value="Encap_f2a"/>
</dbReference>
<dbReference type="InterPro" id="IPR045641">
    <property type="entry name" value="SrpI-like"/>
</dbReference>
<protein>
    <submittedName>
        <fullName evidence="2">Cyclic nucleotide-binding domain-containing protein</fullName>
    </submittedName>
</protein>
<reference evidence="3" key="1">
    <citation type="submission" date="2016-10" db="EMBL/GenBank/DDBJ databases">
        <authorList>
            <person name="Varghese N."/>
            <person name="Submissions S."/>
        </authorList>
    </citation>
    <scope>NUCLEOTIDE SEQUENCE [LARGE SCALE GENOMIC DNA]</scope>
    <source>
        <strain evidence="3">BL36</strain>
    </source>
</reference>
<organism evidence="2 3">
    <name type="scientific">Methylobacterium pseudosasicola</name>
    <dbReference type="NCBI Taxonomy" id="582667"/>
    <lineage>
        <taxon>Bacteria</taxon>
        <taxon>Pseudomonadati</taxon>
        <taxon>Pseudomonadota</taxon>
        <taxon>Alphaproteobacteria</taxon>
        <taxon>Hyphomicrobiales</taxon>
        <taxon>Methylobacteriaceae</taxon>
        <taxon>Methylobacterium</taxon>
    </lineage>
</organism>
<dbReference type="Proteomes" id="UP000199048">
    <property type="component" value="Unassembled WGS sequence"/>
</dbReference>